<proteinExistence type="predicted"/>
<keyword evidence="2" id="KW-0548">Nucleotidyltransferase</keyword>
<dbReference type="EMBL" id="BARV01034864">
    <property type="protein sequence ID" value="GAI51351.1"/>
    <property type="molecule type" value="Genomic_DNA"/>
</dbReference>
<comment type="caution">
    <text evidence="3">The sequence shown here is derived from an EMBL/GenBank/DDBJ whole genome shotgun (WGS) entry which is preliminary data.</text>
</comment>
<protein>
    <recommendedName>
        <fullName evidence="4">3-deoxy-manno-octulosonate cytidylyltransferase</fullName>
    </recommendedName>
</protein>
<dbReference type="GO" id="GO:0005829">
    <property type="term" value="C:cytosol"/>
    <property type="evidence" value="ECO:0007669"/>
    <property type="project" value="TreeGrafter"/>
</dbReference>
<dbReference type="InterPro" id="IPR029044">
    <property type="entry name" value="Nucleotide-diphossugar_trans"/>
</dbReference>
<evidence type="ECO:0008006" key="4">
    <source>
        <dbReference type="Google" id="ProtNLM"/>
    </source>
</evidence>
<dbReference type="GO" id="GO:0008690">
    <property type="term" value="F:3-deoxy-manno-octulosonate cytidylyltransferase activity"/>
    <property type="evidence" value="ECO:0007669"/>
    <property type="project" value="TreeGrafter"/>
</dbReference>
<accession>X1Q969</accession>
<dbReference type="Gene3D" id="3.90.550.10">
    <property type="entry name" value="Spore Coat Polysaccharide Biosynthesis Protein SpsA, Chain A"/>
    <property type="match status" value="1"/>
</dbReference>
<dbReference type="SUPFAM" id="SSF53448">
    <property type="entry name" value="Nucleotide-diphospho-sugar transferases"/>
    <property type="match status" value="1"/>
</dbReference>
<evidence type="ECO:0000256" key="1">
    <source>
        <dbReference type="ARBA" id="ARBA00022679"/>
    </source>
</evidence>
<dbReference type="PANTHER" id="PTHR42866:SF2">
    <property type="entry name" value="3-DEOXY-MANNO-OCTULOSONATE CYTIDYLYLTRANSFERASE, MITOCHONDRIAL"/>
    <property type="match status" value="1"/>
</dbReference>
<dbReference type="Pfam" id="PF02348">
    <property type="entry name" value="CTP_transf_3"/>
    <property type="match status" value="1"/>
</dbReference>
<reference evidence="3" key="1">
    <citation type="journal article" date="2014" name="Front. Microbiol.">
        <title>High frequency of phylogenetically diverse reductive dehalogenase-homologous genes in deep subseafloor sedimentary metagenomes.</title>
        <authorList>
            <person name="Kawai M."/>
            <person name="Futagami T."/>
            <person name="Toyoda A."/>
            <person name="Takaki Y."/>
            <person name="Nishi S."/>
            <person name="Hori S."/>
            <person name="Arai W."/>
            <person name="Tsubouchi T."/>
            <person name="Morono Y."/>
            <person name="Uchiyama I."/>
            <person name="Ito T."/>
            <person name="Fujiyama A."/>
            <person name="Inagaki F."/>
            <person name="Takami H."/>
        </authorList>
    </citation>
    <scope>NUCLEOTIDE SEQUENCE</scope>
    <source>
        <strain evidence="3">Expedition CK06-06</strain>
    </source>
</reference>
<keyword evidence="1" id="KW-0808">Transferase</keyword>
<gene>
    <name evidence="3" type="ORF">S06H3_54501</name>
</gene>
<evidence type="ECO:0000313" key="3">
    <source>
        <dbReference type="EMBL" id="GAI51351.1"/>
    </source>
</evidence>
<dbReference type="PANTHER" id="PTHR42866">
    <property type="entry name" value="3-DEOXY-MANNO-OCTULOSONATE CYTIDYLYLTRANSFERASE"/>
    <property type="match status" value="1"/>
</dbReference>
<evidence type="ECO:0000256" key="2">
    <source>
        <dbReference type="ARBA" id="ARBA00022695"/>
    </source>
</evidence>
<feature type="non-terminal residue" evidence="3">
    <location>
        <position position="1"/>
    </location>
</feature>
<dbReference type="AlphaFoldDB" id="X1Q969"/>
<sequence>SLIPYPRHEEGHRVCEHIGIYAYQKEFLLTFSKLKPTALERSESLEQLRALENGFRIKVVLAHDYIPFSVDTPEDLERARAFARRLERG</sequence>
<organism evidence="3">
    <name type="scientific">marine sediment metagenome</name>
    <dbReference type="NCBI Taxonomy" id="412755"/>
    <lineage>
        <taxon>unclassified sequences</taxon>
        <taxon>metagenomes</taxon>
        <taxon>ecological metagenomes</taxon>
    </lineage>
</organism>
<dbReference type="InterPro" id="IPR003329">
    <property type="entry name" value="Cytidylyl_trans"/>
</dbReference>
<name>X1Q969_9ZZZZ</name>